<dbReference type="Ensembl" id="ENSMUNT00000034661.1">
    <property type="protein sequence ID" value="ENSMUNP00000025926.1"/>
    <property type="gene ID" value="ENSMUNG00000018414.1"/>
</dbReference>
<dbReference type="PROSITE" id="PS51126">
    <property type="entry name" value="DILUTE"/>
    <property type="match status" value="1"/>
</dbReference>
<reference evidence="1" key="3">
    <citation type="submission" date="2025-09" db="UniProtKB">
        <authorList>
            <consortium name="Ensembl"/>
        </authorList>
    </citation>
    <scope>IDENTIFICATION</scope>
</reference>
<name>A0A8V5GU80_MELUD</name>
<proteinExistence type="predicted"/>
<evidence type="ECO:0000313" key="1">
    <source>
        <dbReference type="Ensembl" id="ENSMUNP00000025926.1"/>
    </source>
</evidence>
<dbReference type="InterPro" id="IPR052072">
    <property type="entry name" value="Vascular_dev_regulator"/>
</dbReference>
<dbReference type="Pfam" id="PF01843">
    <property type="entry name" value="DIL"/>
    <property type="match status" value="1"/>
</dbReference>
<evidence type="ECO:0000313" key="2">
    <source>
        <dbReference type="Proteomes" id="UP000694405"/>
    </source>
</evidence>
<dbReference type="InterPro" id="IPR002710">
    <property type="entry name" value="Dilute_dom"/>
</dbReference>
<dbReference type="PANTHER" id="PTHR16027:SF4">
    <property type="entry name" value="RAS-INTERACTING PROTEIN 1"/>
    <property type="match status" value="1"/>
</dbReference>
<sequence>MGLPHSDGDQLLVPDLRPLTLWLANATELLNLSQARVQELEQELELEGESWPCPELSKDLEMCDEALGVLDEVIMSTFQQTVYYLTKRLYTTLPSLLEANPFAAPPSPPPCACAEPARAPDAVGPTLRVFEHALELGRGCRAHLLSQTCGYLLFFCNASLFNSLMERGGTLFQWGRAVRLRTTLDLVLDSLSSMGLGDVAAQFFQKLSAASNLLCTPRGCLAKMSWSRLRAEFPALSPAQLHHILSHYQLGGGQAPPPAWSPPPEERDQVTAGDIFESFSDHPPLLLPTRGFLLRPGGGVGAGLMEALNRMRRLLRDLENEELPANQRGLHREPIDP</sequence>
<reference evidence="1" key="1">
    <citation type="submission" date="2020-03" db="EMBL/GenBank/DDBJ databases">
        <title>Melopsittacus undulatus (budgerigar) genome, bMelUnd1, maternal haplotype with Z.</title>
        <authorList>
            <person name="Gedman G."/>
            <person name="Mountcastle J."/>
            <person name="Haase B."/>
            <person name="Formenti G."/>
            <person name="Wright T."/>
            <person name="Apodaca J."/>
            <person name="Pelan S."/>
            <person name="Chow W."/>
            <person name="Rhie A."/>
            <person name="Howe K."/>
            <person name="Fedrigo O."/>
            <person name="Jarvis E.D."/>
        </authorList>
    </citation>
    <scope>NUCLEOTIDE SEQUENCE [LARGE SCALE GENOMIC DNA]</scope>
</reference>
<dbReference type="GO" id="GO:0005911">
    <property type="term" value="C:cell-cell junction"/>
    <property type="evidence" value="ECO:0007669"/>
    <property type="project" value="TreeGrafter"/>
</dbReference>
<dbReference type="GO" id="GO:0001525">
    <property type="term" value="P:angiogenesis"/>
    <property type="evidence" value="ECO:0007669"/>
    <property type="project" value="TreeGrafter"/>
</dbReference>
<dbReference type="PANTHER" id="PTHR16027">
    <property type="entry name" value="DILUTE DOMAIN-CONTAINING PROTEIN YPR089W"/>
    <property type="match status" value="1"/>
</dbReference>
<reference evidence="1" key="2">
    <citation type="submission" date="2025-08" db="UniProtKB">
        <authorList>
            <consortium name="Ensembl"/>
        </authorList>
    </citation>
    <scope>IDENTIFICATION</scope>
</reference>
<dbReference type="GO" id="GO:0035024">
    <property type="term" value="P:negative regulation of Rho protein signal transduction"/>
    <property type="evidence" value="ECO:0007669"/>
    <property type="project" value="TreeGrafter"/>
</dbReference>
<keyword evidence="2" id="KW-1185">Reference proteome</keyword>
<gene>
    <name evidence="1" type="primary">LOC117437737</name>
</gene>
<protein>
    <submittedName>
        <fullName evidence="1">Uncharacterized protein</fullName>
    </submittedName>
</protein>
<dbReference type="SMART" id="SM01132">
    <property type="entry name" value="DIL"/>
    <property type="match status" value="1"/>
</dbReference>
<dbReference type="Proteomes" id="UP000694405">
    <property type="component" value="Chromosome 27"/>
</dbReference>
<accession>A0A8V5GU80</accession>
<dbReference type="GO" id="GO:0051020">
    <property type="term" value="F:GTPase binding"/>
    <property type="evidence" value="ECO:0007669"/>
    <property type="project" value="TreeGrafter"/>
</dbReference>
<organism evidence="1 2">
    <name type="scientific">Melopsittacus undulatus</name>
    <name type="common">Budgerigar</name>
    <name type="synonym">Psittacus undulatus</name>
    <dbReference type="NCBI Taxonomy" id="13146"/>
    <lineage>
        <taxon>Eukaryota</taxon>
        <taxon>Metazoa</taxon>
        <taxon>Chordata</taxon>
        <taxon>Craniata</taxon>
        <taxon>Vertebrata</taxon>
        <taxon>Euteleostomi</taxon>
        <taxon>Archelosauria</taxon>
        <taxon>Archosauria</taxon>
        <taxon>Dinosauria</taxon>
        <taxon>Saurischia</taxon>
        <taxon>Theropoda</taxon>
        <taxon>Coelurosauria</taxon>
        <taxon>Aves</taxon>
        <taxon>Neognathae</taxon>
        <taxon>Neoaves</taxon>
        <taxon>Telluraves</taxon>
        <taxon>Australaves</taxon>
        <taxon>Psittaciformes</taxon>
        <taxon>Psittaculidae</taxon>
        <taxon>Melopsittacus</taxon>
    </lineage>
</organism>
<dbReference type="AlphaFoldDB" id="A0A8V5GU80"/>